<dbReference type="OrthoDB" id="3032844at2759"/>
<evidence type="ECO:0000256" key="2">
    <source>
        <dbReference type="SAM" id="Phobius"/>
    </source>
</evidence>
<dbReference type="Proteomes" id="UP000275078">
    <property type="component" value="Unassembled WGS sequence"/>
</dbReference>
<evidence type="ECO:0000313" key="4">
    <source>
        <dbReference type="Proteomes" id="UP000275078"/>
    </source>
</evidence>
<name>A0A3N4HR43_ASCIM</name>
<feature type="region of interest" description="Disordered" evidence="1">
    <location>
        <begin position="900"/>
        <end position="960"/>
    </location>
</feature>
<feature type="transmembrane region" description="Helical" evidence="2">
    <location>
        <begin position="218"/>
        <end position="244"/>
    </location>
</feature>
<organism evidence="3 4">
    <name type="scientific">Ascobolus immersus RN42</name>
    <dbReference type="NCBI Taxonomy" id="1160509"/>
    <lineage>
        <taxon>Eukaryota</taxon>
        <taxon>Fungi</taxon>
        <taxon>Dikarya</taxon>
        <taxon>Ascomycota</taxon>
        <taxon>Pezizomycotina</taxon>
        <taxon>Pezizomycetes</taxon>
        <taxon>Pezizales</taxon>
        <taxon>Ascobolaceae</taxon>
        <taxon>Ascobolus</taxon>
    </lineage>
</organism>
<feature type="transmembrane region" description="Helical" evidence="2">
    <location>
        <begin position="86"/>
        <end position="104"/>
    </location>
</feature>
<feature type="transmembrane region" description="Helical" evidence="2">
    <location>
        <begin position="370"/>
        <end position="390"/>
    </location>
</feature>
<reference evidence="3 4" key="1">
    <citation type="journal article" date="2018" name="Nat. Ecol. Evol.">
        <title>Pezizomycetes genomes reveal the molecular basis of ectomycorrhizal truffle lifestyle.</title>
        <authorList>
            <person name="Murat C."/>
            <person name="Payen T."/>
            <person name="Noel B."/>
            <person name="Kuo A."/>
            <person name="Morin E."/>
            <person name="Chen J."/>
            <person name="Kohler A."/>
            <person name="Krizsan K."/>
            <person name="Balestrini R."/>
            <person name="Da Silva C."/>
            <person name="Montanini B."/>
            <person name="Hainaut M."/>
            <person name="Levati E."/>
            <person name="Barry K.W."/>
            <person name="Belfiori B."/>
            <person name="Cichocki N."/>
            <person name="Clum A."/>
            <person name="Dockter R.B."/>
            <person name="Fauchery L."/>
            <person name="Guy J."/>
            <person name="Iotti M."/>
            <person name="Le Tacon F."/>
            <person name="Lindquist E.A."/>
            <person name="Lipzen A."/>
            <person name="Malagnac F."/>
            <person name="Mello A."/>
            <person name="Molinier V."/>
            <person name="Miyauchi S."/>
            <person name="Poulain J."/>
            <person name="Riccioni C."/>
            <person name="Rubini A."/>
            <person name="Sitrit Y."/>
            <person name="Splivallo R."/>
            <person name="Traeger S."/>
            <person name="Wang M."/>
            <person name="Zifcakova L."/>
            <person name="Wipf D."/>
            <person name="Zambonelli A."/>
            <person name="Paolocci F."/>
            <person name="Nowrousian M."/>
            <person name="Ottonello S."/>
            <person name="Baldrian P."/>
            <person name="Spatafora J.W."/>
            <person name="Henrissat B."/>
            <person name="Nagy L.G."/>
            <person name="Aury J.M."/>
            <person name="Wincker P."/>
            <person name="Grigoriev I.V."/>
            <person name="Bonfante P."/>
            <person name="Martin F.M."/>
        </authorList>
    </citation>
    <scope>NUCLEOTIDE SEQUENCE [LARGE SCALE GENOMIC DNA]</scope>
    <source>
        <strain evidence="3 4">RN42</strain>
    </source>
</reference>
<keyword evidence="2" id="KW-0472">Membrane</keyword>
<feature type="compositionally biased region" description="Polar residues" evidence="1">
    <location>
        <begin position="900"/>
        <end position="912"/>
    </location>
</feature>
<feature type="transmembrane region" description="Helical" evidence="2">
    <location>
        <begin position="341"/>
        <end position="361"/>
    </location>
</feature>
<dbReference type="EMBL" id="ML119747">
    <property type="protein sequence ID" value="RPA76305.1"/>
    <property type="molecule type" value="Genomic_DNA"/>
</dbReference>
<sequence>MFIATLFFSTLFSRSNISLKLFFALSLLSINFRFYANARNDTDHSTSNDRDSTFQILADGTQDLAALIGLFATDNVERNAIDFSRGIFAVSITSLSLFGLLGYVRALVKLSFGLPACVSAGFTTGPLRSILGVADVDLISPSELYDVIYFASSRSGPDRLRYRITKHVKHTVDSFPVAKRFSENKSPLAYSQVHAPPFGVSLVLPPISALYELSSRQLYFFGFAVPAVCNFLMSLGPALVLGVMSPRARKLRATDYMATFGLFGALTASSWLIAWISLREQVPPRPAKNHIPHMHMHPETTSVAIVRKSDSRRKQFMVADLKCGFPGDAPESFMRRSLMRLLLLSLAVFISFGYICQYILVRNLSSRSSAIWLGLQALLAFLRLGFWIFLGTWNKLEAAVGVTGSYTYDALSTSYSGQRHDSQYLQAVFQHSTATEITEQMRVAQSECSVDEFRLIDTFTSLLICDKIKYNSFFDNSRFYESEISPDSESWKLPFTDRTKRVSHSIEVHRGLKTRLETYQVFDILKQLLLSLNGISSTKHRFPMLSPGSRGSMAIARFPHLVDWLEIRTGQSLEDLRKLEREIRPAGHLKPATPYSNYHTACLTATLEALILHFDDHSPGQFNCSQATSWETGSVLIIPVIAFQGKWDNSMGPSVPHSTYGNDTLSFAPLNSNAEELKNILIKTPGLMPPNYDIINRWIESGTCDHVTARHLNSEGVQDIMEIWESSAIQLEPVDQSHSLWDNPNGLSSISERFERVLQHALFGELSKQVKSGEVYGSSNQLLRRVQHLISESDPTMRIPVLWDHFLFDVPSDGSQLPEIDFIQRNAFNTAAAAEEDTNLAEDTTTLSGLETATTSSTAEPSLAGAPSNTEQVDNAIEAQKVLDETPHFIVNIAPSRANTLQTADTQTSSHLPQPPSGSVLDVSQSTSASGSSITLNNDPGTVNRFVGEPLPRSSSPTHL</sequence>
<keyword evidence="2" id="KW-1133">Transmembrane helix</keyword>
<feature type="transmembrane region" description="Helical" evidence="2">
    <location>
        <begin position="17"/>
        <end position="36"/>
    </location>
</feature>
<accession>A0A3N4HR43</accession>
<feature type="compositionally biased region" description="Low complexity" evidence="1">
    <location>
        <begin position="924"/>
        <end position="933"/>
    </location>
</feature>
<protein>
    <submittedName>
        <fullName evidence="3">Uncharacterized protein</fullName>
    </submittedName>
</protein>
<keyword evidence="2" id="KW-0812">Transmembrane</keyword>
<keyword evidence="4" id="KW-1185">Reference proteome</keyword>
<feature type="transmembrane region" description="Helical" evidence="2">
    <location>
        <begin position="256"/>
        <end position="278"/>
    </location>
</feature>
<dbReference type="AlphaFoldDB" id="A0A3N4HR43"/>
<evidence type="ECO:0000256" key="1">
    <source>
        <dbReference type="SAM" id="MobiDB-lite"/>
    </source>
</evidence>
<evidence type="ECO:0000313" key="3">
    <source>
        <dbReference type="EMBL" id="RPA76305.1"/>
    </source>
</evidence>
<gene>
    <name evidence="3" type="ORF">BJ508DRAFT_9991</name>
</gene>
<proteinExistence type="predicted"/>